<keyword evidence="2" id="KW-1185">Reference proteome</keyword>
<dbReference type="EMBL" id="JBEWLY010000013">
    <property type="protein sequence ID" value="MET1755334.1"/>
    <property type="molecule type" value="Genomic_DNA"/>
</dbReference>
<protein>
    <submittedName>
        <fullName evidence="1">Uncharacterized protein</fullName>
    </submittedName>
</protein>
<proteinExistence type="predicted"/>
<name>A0ABV2D1X3_9SPHN</name>
<reference evidence="1 2" key="1">
    <citation type="submission" date="2024-07" db="EMBL/GenBank/DDBJ databases">
        <title>Novosphingobium kalidii RD2P27.</title>
        <authorList>
            <person name="Sun J.-Q."/>
        </authorList>
    </citation>
    <scope>NUCLEOTIDE SEQUENCE [LARGE SCALE GENOMIC DNA]</scope>
    <source>
        <strain evidence="1 2">RD2P27</strain>
    </source>
</reference>
<dbReference type="RefSeq" id="WP_353983803.1">
    <property type="nucleotide sequence ID" value="NZ_JBEWLY010000013.1"/>
</dbReference>
<organism evidence="1 2">
    <name type="scientific">Novosphingobium kalidii</name>
    <dbReference type="NCBI Taxonomy" id="3230299"/>
    <lineage>
        <taxon>Bacteria</taxon>
        <taxon>Pseudomonadati</taxon>
        <taxon>Pseudomonadota</taxon>
        <taxon>Alphaproteobacteria</taxon>
        <taxon>Sphingomonadales</taxon>
        <taxon>Sphingomonadaceae</taxon>
        <taxon>Novosphingobium</taxon>
    </lineage>
</organism>
<accession>A0ABV2D1X3</accession>
<comment type="caution">
    <text evidence="1">The sequence shown here is derived from an EMBL/GenBank/DDBJ whole genome shotgun (WGS) entry which is preliminary data.</text>
</comment>
<sequence>MGEVGKAVNTANNYITYMEHSLASLHMNLAKCRAAGFPHR</sequence>
<dbReference type="Proteomes" id="UP001548713">
    <property type="component" value="Unassembled WGS sequence"/>
</dbReference>
<evidence type="ECO:0000313" key="2">
    <source>
        <dbReference type="Proteomes" id="UP001548713"/>
    </source>
</evidence>
<gene>
    <name evidence="1" type="ORF">ABVV53_07665</name>
</gene>
<evidence type="ECO:0000313" key="1">
    <source>
        <dbReference type="EMBL" id="MET1755334.1"/>
    </source>
</evidence>